<dbReference type="Pfam" id="PF04405">
    <property type="entry name" value="ScdA_N"/>
    <property type="match status" value="1"/>
</dbReference>
<dbReference type="NCBIfam" id="TIGR03652">
    <property type="entry name" value="FeS_repair_RIC"/>
    <property type="match status" value="1"/>
</dbReference>
<keyword evidence="3" id="KW-0479">Metal-binding</keyword>
<dbReference type="GO" id="GO:0046872">
    <property type="term" value="F:metal ion binding"/>
    <property type="evidence" value="ECO:0007669"/>
    <property type="project" value="UniProtKB-KW"/>
</dbReference>
<dbReference type="CDD" id="cd12108">
    <property type="entry name" value="Hr-like"/>
    <property type="match status" value="1"/>
</dbReference>
<dbReference type="PANTHER" id="PTHR36438">
    <property type="entry name" value="IRON-SULFUR CLUSTER REPAIR PROTEIN YTFE"/>
    <property type="match status" value="1"/>
</dbReference>
<name>A0A518CV28_9BACT</name>
<dbReference type="InterPro" id="IPR012312">
    <property type="entry name" value="Hemerythrin-like"/>
</dbReference>
<organism evidence="6 7">
    <name type="scientific">Rohdeia mirabilis</name>
    <dbReference type="NCBI Taxonomy" id="2528008"/>
    <lineage>
        <taxon>Bacteria</taxon>
        <taxon>Pseudomonadati</taxon>
        <taxon>Planctomycetota</taxon>
        <taxon>Planctomycetia</taxon>
        <taxon>Planctomycetia incertae sedis</taxon>
        <taxon>Rohdeia</taxon>
    </lineage>
</organism>
<dbReference type="Pfam" id="PF01814">
    <property type="entry name" value="Hemerythrin"/>
    <property type="match status" value="1"/>
</dbReference>
<evidence type="ECO:0000256" key="2">
    <source>
        <dbReference type="ARBA" id="ARBA00022490"/>
    </source>
</evidence>
<dbReference type="RefSeq" id="WP_145182164.1">
    <property type="nucleotide sequence ID" value="NZ_CP036290.1"/>
</dbReference>
<accession>A0A518CV28</accession>
<dbReference type="EMBL" id="CP036290">
    <property type="protein sequence ID" value="QDU83087.1"/>
    <property type="molecule type" value="Genomic_DNA"/>
</dbReference>
<evidence type="ECO:0000256" key="4">
    <source>
        <dbReference type="ARBA" id="ARBA00023004"/>
    </source>
</evidence>
<dbReference type="GO" id="GO:0005737">
    <property type="term" value="C:cytoplasm"/>
    <property type="evidence" value="ECO:0007669"/>
    <property type="project" value="UniProtKB-SubCell"/>
</dbReference>
<gene>
    <name evidence="6" type="primary">ytfE</name>
    <name evidence="6" type="ORF">Pla163_01830</name>
</gene>
<evidence type="ECO:0000256" key="1">
    <source>
        <dbReference type="ARBA" id="ARBA00004496"/>
    </source>
</evidence>
<evidence type="ECO:0000313" key="6">
    <source>
        <dbReference type="EMBL" id="QDU83087.1"/>
    </source>
</evidence>
<feature type="domain" description="Hemerythrin-like" evidence="5">
    <location>
        <begin position="85"/>
        <end position="224"/>
    </location>
</feature>
<comment type="subcellular location">
    <subcellularLocation>
        <location evidence="1">Cytoplasm</location>
    </subcellularLocation>
</comment>
<dbReference type="Proteomes" id="UP000319342">
    <property type="component" value="Chromosome"/>
</dbReference>
<reference evidence="6 7" key="1">
    <citation type="submission" date="2019-02" db="EMBL/GenBank/DDBJ databases">
        <title>Deep-cultivation of Planctomycetes and their phenomic and genomic characterization uncovers novel biology.</title>
        <authorList>
            <person name="Wiegand S."/>
            <person name="Jogler M."/>
            <person name="Boedeker C."/>
            <person name="Pinto D."/>
            <person name="Vollmers J."/>
            <person name="Rivas-Marin E."/>
            <person name="Kohn T."/>
            <person name="Peeters S.H."/>
            <person name="Heuer A."/>
            <person name="Rast P."/>
            <person name="Oberbeckmann S."/>
            <person name="Bunk B."/>
            <person name="Jeske O."/>
            <person name="Meyerdierks A."/>
            <person name="Storesund J.E."/>
            <person name="Kallscheuer N."/>
            <person name="Luecker S."/>
            <person name="Lage O.M."/>
            <person name="Pohl T."/>
            <person name="Merkel B.J."/>
            <person name="Hornburger P."/>
            <person name="Mueller R.-W."/>
            <person name="Bruemmer F."/>
            <person name="Labrenz M."/>
            <person name="Spormann A.M."/>
            <person name="Op den Camp H."/>
            <person name="Overmann J."/>
            <person name="Amann R."/>
            <person name="Jetten M.S.M."/>
            <person name="Mascher T."/>
            <person name="Medema M.H."/>
            <person name="Devos D.P."/>
            <person name="Kaster A.-K."/>
            <person name="Ovreas L."/>
            <person name="Rohde M."/>
            <person name="Galperin M.Y."/>
            <person name="Jogler C."/>
        </authorList>
    </citation>
    <scope>NUCLEOTIDE SEQUENCE [LARGE SCALE GENOMIC DNA]</scope>
    <source>
        <strain evidence="6 7">Pla163</strain>
    </source>
</reference>
<evidence type="ECO:0000313" key="7">
    <source>
        <dbReference type="Proteomes" id="UP000319342"/>
    </source>
</evidence>
<dbReference type="InterPro" id="IPR019903">
    <property type="entry name" value="RIC_family"/>
</dbReference>
<keyword evidence="2" id="KW-0963">Cytoplasm</keyword>
<protein>
    <submittedName>
        <fullName evidence="6">Iron-sulfur cluster repair protein YtfE</fullName>
    </submittedName>
</protein>
<dbReference type="Gene3D" id="1.20.120.520">
    <property type="entry name" value="nmb1532 protein domain like"/>
    <property type="match status" value="1"/>
</dbReference>
<keyword evidence="4" id="KW-0408">Iron</keyword>
<dbReference type="OrthoDB" id="9797132at2"/>
<keyword evidence="7" id="KW-1185">Reference proteome</keyword>
<dbReference type="NCBIfam" id="NF008221">
    <property type="entry name" value="PRK10992.1"/>
    <property type="match status" value="1"/>
</dbReference>
<dbReference type="PANTHER" id="PTHR36438:SF1">
    <property type="entry name" value="IRON-SULFUR CLUSTER REPAIR PROTEIN YTFE"/>
    <property type="match status" value="1"/>
</dbReference>
<proteinExistence type="predicted"/>
<sequence>MSTTNTPSITPASTLADLAVRLAGATRVFHAHGLDFCCNGRISIADISAKKGLDPAALIAELEAATADASDFERWDDAPIPALIEHILEDFHAAHRAEVPRLLDMAEKVERVHGDKASCPRGLAAHLTLMLESLDEHMRKEEQVLFPMILAGRGRMASMPISCMEDEHKDHGLNLEKLRALATDYVPPAEACTTWRALYLGLEQLERDVMEHISLENNVLHPRALRD</sequence>
<dbReference type="AlphaFoldDB" id="A0A518CV28"/>
<evidence type="ECO:0000259" key="5">
    <source>
        <dbReference type="Pfam" id="PF01814"/>
    </source>
</evidence>
<evidence type="ECO:0000256" key="3">
    <source>
        <dbReference type="ARBA" id="ARBA00022723"/>
    </source>
</evidence>